<dbReference type="EMBL" id="JABWCS010000216">
    <property type="protein sequence ID" value="NUU62813.1"/>
    <property type="molecule type" value="Genomic_DNA"/>
</dbReference>
<dbReference type="Proteomes" id="UP000564806">
    <property type="component" value="Unassembled WGS sequence"/>
</dbReference>
<reference evidence="2" key="1">
    <citation type="submission" date="2020-06" db="EMBL/GenBank/DDBJ databases">
        <title>Paenibacillus sp. nov., isolated from soil.</title>
        <authorList>
            <person name="Seo Y.L."/>
        </authorList>
    </citation>
    <scope>NUCLEOTIDE SEQUENCE [LARGE SCALE GENOMIC DNA]</scope>
    <source>
        <strain evidence="2">JW14</strain>
    </source>
</reference>
<dbReference type="InterPro" id="IPR036249">
    <property type="entry name" value="Thioredoxin-like_sf"/>
</dbReference>
<sequence>MTQEIKESELLKALEIPGKPLVVFLHTPLCGTCKVAHRMLEIAGHLLPEDLVIHEANVNMLPEIVGSYRISSVPALLVAQADRLTPPEVHYAMSSVERVLEYIRRGITP</sequence>
<protein>
    <submittedName>
        <fullName evidence="2">Thioredoxin family protein</fullName>
    </submittedName>
</protein>
<dbReference type="SUPFAM" id="SSF52833">
    <property type="entry name" value="Thioredoxin-like"/>
    <property type="match status" value="1"/>
</dbReference>
<accession>A0A850ENF6</accession>
<proteinExistence type="predicted"/>
<dbReference type="CDD" id="cd02947">
    <property type="entry name" value="TRX_family"/>
    <property type="match status" value="1"/>
</dbReference>
<organism evidence="2 3">
    <name type="scientific">Paenibacillus agri</name>
    <dbReference type="NCBI Taxonomy" id="2744309"/>
    <lineage>
        <taxon>Bacteria</taxon>
        <taxon>Bacillati</taxon>
        <taxon>Bacillota</taxon>
        <taxon>Bacilli</taxon>
        <taxon>Bacillales</taxon>
        <taxon>Paenibacillaceae</taxon>
        <taxon>Paenibacillus</taxon>
    </lineage>
</organism>
<name>A0A850ENF6_9BACL</name>
<dbReference type="Gene3D" id="3.40.30.10">
    <property type="entry name" value="Glutaredoxin"/>
    <property type="match status" value="1"/>
</dbReference>
<dbReference type="Pfam" id="PF00085">
    <property type="entry name" value="Thioredoxin"/>
    <property type="match status" value="1"/>
</dbReference>
<dbReference type="AlphaFoldDB" id="A0A850ENF6"/>
<feature type="domain" description="Thioredoxin" evidence="1">
    <location>
        <begin position="7"/>
        <end position="83"/>
    </location>
</feature>
<dbReference type="InterPro" id="IPR013766">
    <property type="entry name" value="Thioredoxin_domain"/>
</dbReference>
<evidence type="ECO:0000259" key="1">
    <source>
        <dbReference type="Pfam" id="PF00085"/>
    </source>
</evidence>
<comment type="caution">
    <text evidence="2">The sequence shown here is derived from an EMBL/GenBank/DDBJ whole genome shotgun (WGS) entry which is preliminary data.</text>
</comment>
<keyword evidence="3" id="KW-1185">Reference proteome</keyword>
<gene>
    <name evidence="2" type="ORF">HPT30_20920</name>
</gene>
<evidence type="ECO:0000313" key="3">
    <source>
        <dbReference type="Proteomes" id="UP000564806"/>
    </source>
</evidence>
<evidence type="ECO:0000313" key="2">
    <source>
        <dbReference type="EMBL" id="NUU62813.1"/>
    </source>
</evidence>